<reference evidence="7" key="1">
    <citation type="submission" date="2022-08" db="UniProtKB">
        <authorList>
            <consortium name="EnsemblMetazoa"/>
        </authorList>
    </citation>
    <scope>IDENTIFICATION</scope>
    <source>
        <strain evidence="7">05x7-T-G4-1.051#20</strain>
    </source>
</reference>
<keyword evidence="4" id="KW-0963">Cytoplasm</keyword>
<dbReference type="GO" id="GO:0048705">
    <property type="term" value="P:skeletal system morphogenesis"/>
    <property type="evidence" value="ECO:0007669"/>
    <property type="project" value="TreeGrafter"/>
</dbReference>
<evidence type="ECO:0000256" key="3">
    <source>
        <dbReference type="ARBA" id="ARBA00011189"/>
    </source>
</evidence>
<feature type="region of interest" description="Disordered" evidence="6">
    <location>
        <begin position="205"/>
        <end position="242"/>
    </location>
</feature>
<dbReference type="AlphaFoldDB" id="A0A8W8K6T1"/>
<dbReference type="InterPro" id="IPR028215">
    <property type="entry name" value="Refilin"/>
</dbReference>
<proteinExistence type="inferred from homology"/>
<keyword evidence="5" id="KW-0206">Cytoskeleton</keyword>
<organism evidence="7 8">
    <name type="scientific">Magallana gigas</name>
    <name type="common">Pacific oyster</name>
    <name type="synonym">Crassostrea gigas</name>
    <dbReference type="NCBI Taxonomy" id="29159"/>
    <lineage>
        <taxon>Eukaryota</taxon>
        <taxon>Metazoa</taxon>
        <taxon>Spiralia</taxon>
        <taxon>Lophotrochozoa</taxon>
        <taxon>Mollusca</taxon>
        <taxon>Bivalvia</taxon>
        <taxon>Autobranchia</taxon>
        <taxon>Pteriomorphia</taxon>
        <taxon>Ostreida</taxon>
        <taxon>Ostreoidea</taxon>
        <taxon>Ostreidae</taxon>
        <taxon>Magallana</taxon>
    </lineage>
</organism>
<comment type="subunit">
    <text evidence="3">Interacts with FLNA and FLNB.</text>
</comment>
<protein>
    <submittedName>
        <fullName evidence="7">Uncharacterized protein</fullName>
    </submittedName>
</protein>
<evidence type="ECO:0000256" key="5">
    <source>
        <dbReference type="ARBA" id="ARBA00023212"/>
    </source>
</evidence>
<accession>A0A8W8K6T1</accession>
<evidence type="ECO:0000313" key="7">
    <source>
        <dbReference type="EnsemblMetazoa" id="G22208.1:cds"/>
    </source>
</evidence>
<evidence type="ECO:0000256" key="6">
    <source>
        <dbReference type="SAM" id="MobiDB-lite"/>
    </source>
</evidence>
<dbReference type="PANTHER" id="PTHR31848">
    <property type="match status" value="1"/>
</dbReference>
<evidence type="ECO:0000256" key="1">
    <source>
        <dbReference type="ARBA" id="ARBA00004245"/>
    </source>
</evidence>
<dbReference type="EnsemblMetazoa" id="G22208.1">
    <property type="protein sequence ID" value="G22208.1:cds"/>
    <property type="gene ID" value="G22208"/>
</dbReference>
<sequence>MFSVGLSISPQPIALVPVSALYTSSSALRGEHERFICFLWFTVDCDPKRRDGRFTLTVCIKEGEKSQEYKHSDSFTMIPESVSETVTHVPVPNYREDSDISVLFFTAMKRFHEEVDFKPVLRAVRHKDTIVCYKDCTKKRYVSRAFYEPKIKPKIFSESMVIYPKRPERTFVTLLDYHIEECRKWFKTTLEFKARTYTSSKIMKDSGYGSDLESSGEEGEGWDRQTDTLKDSGPAATSVFIPQFEKRRSQNEDFKEIEKEILVNGYTDL</sequence>
<dbReference type="GO" id="GO:0032432">
    <property type="term" value="C:actin filament bundle"/>
    <property type="evidence" value="ECO:0007669"/>
    <property type="project" value="TreeGrafter"/>
</dbReference>
<evidence type="ECO:0000256" key="2">
    <source>
        <dbReference type="ARBA" id="ARBA00009886"/>
    </source>
</evidence>
<dbReference type="Proteomes" id="UP000005408">
    <property type="component" value="Unassembled WGS sequence"/>
</dbReference>
<evidence type="ECO:0000313" key="8">
    <source>
        <dbReference type="Proteomes" id="UP000005408"/>
    </source>
</evidence>
<evidence type="ECO:0000256" key="4">
    <source>
        <dbReference type="ARBA" id="ARBA00022490"/>
    </source>
</evidence>
<dbReference type="GO" id="GO:0061572">
    <property type="term" value="P:actin filament bundle organization"/>
    <property type="evidence" value="ECO:0007669"/>
    <property type="project" value="InterPro"/>
</dbReference>
<feature type="compositionally biased region" description="Basic and acidic residues" evidence="6">
    <location>
        <begin position="221"/>
        <end position="230"/>
    </location>
</feature>
<name>A0A8W8K6T1_MAGGI</name>
<dbReference type="GO" id="GO:0061182">
    <property type="term" value="P:negative regulation of chondrocyte development"/>
    <property type="evidence" value="ECO:0007669"/>
    <property type="project" value="TreeGrafter"/>
</dbReference>
<dbReference type="PANTHER" id="PTHR31848:SF1">
    <property type="match status" value="1"/>
</dbReference>
<dbReference type="Pfam" id="PF15068">
    <property type="entry name" value="FAM101"/>
    <property type="match status" value="1"/>
</dbReference>
<keyword evidence="8" id="KW-1185">Reference proteome</keyword>
<dbReference type="GO" id="GO:0031005">
    <property type="term" value="F:filamin binding"/>
    <property type="evidence" value="ECO:0007669"/>
    <property type="project" value="InterPro"/>
</dbReference>
<comment type="similarity">
    <text evidence="2">Belongs to the Refilin family.</text>
</comment>
<comment type="subcellular location">
    <subcellularLocation>
        <location evidence="1">Cytoplasm</location>
        <location evidence="1">Cytoskeleton</location>
    </subcellularLocation>
</comment>